<feature type="chain" id="PRO_5009186107" evidence="1">
    <location>
        <begin position="19"/>
        <end position="91"/>
    </location>
</feature>
<gene>
    <name evidence="2" type="ORF">BFP71_00165</name>
</gene>
<organism evidence="2 3">
    <name type="scientific">Roseivirga misakiensis</name>
    <dbReference type="NCBI Taxonomy" id="1563681"/>
    <lineage>
        <taxon>Bacteria</taxon>
        <taxon>Pseudomonadati</taxon>
        <taxon>Bacteroidota</taxon>
        <taxon>Cytophagia</taxon>
        <taxon>Cytophagales</taxon>
        <taxon>Roseivirgaceae</taxon>
        <taxon>Roseivirga</taxon>
    </lineage>
</organism>
<keyword evidence="3" id="KW-1185">Reference proteome</keyword>
<dbReference type="AlphaFoldDB" id="A0A1E5T816"/>
<name>A0A1E5T816_9BACT</name>
<evidence type="ECO:0000256" key="1">
    <source>
        <dbReference type="SAM" id="SignalP"/>
    </source>
</evidence>
<protein>
    <submittedName>
        <fullName evidence="2">Uncharacterized protein</fullName>
    </submittedName>
</protein>
<feature type="signal peptide" evidence="1">
    <location>
        <begin position="1"/>
        <end position="18"/>
    </location>
</feature>
<dbReference type="Proteomes" id="UP000095552">
    <property type="component" value="Unassembled WGS sequence"/>
</dbReference>
<dbReference type="STRING" id="1563681.BFP71_00165"/>
<evidence type="ECO:0000313" key="2">
    <source>
        <dbReference type="EMBL" id="OEK07457.1"/>
    </source>
</evidence>
<proteinExistence type="predicted"/>
<comment type="caution">
    <text evidence="2">The sequence shown here is derived from an EMBL/GenBank/DDBJ whole genome shotgun (WGS) entry which is preliminary data.</text>
</comment>
<reference evidence="2 3" key="1">
    <citation type="submission" date="2016-08" db="EMBL/GenBank/DDBJ databases">
        <title>Draft genome of Fabibacter sp. strain SK-8.</title>
        <authorList>
            <person name="Wong S.-K."/>
            <person name="Hamasaki K."/>
            <person name="Yoshizawa S."/>
        </authorList>
    </citation>
    <scope>NUCLEOTIDE SEQUENCE [LARGE SCALE GENOMIC DNA]</scope>
    <source>
        <strain evidence="2 3">SK-8</strain>
    </source>
</reference>
<keyword evidence="1" id="KW-0732">Signal</keyword>
<accession>A0A1E5T816</accession>
<evidence type="ECO:0000313" key="3">
    <source>
        <dbReference type="Proteomes" id="UP000095552"/>
    </source>
</evidence>
<dbReference type="EMBL" id="MDGQ01000002">
    <property type="protein sequence ID" value="OEK07457.1"/>
    <property type="molecule type" value="Genomic_DNA"/>
</dbReference>
<dbReference type="RefSeq" id="WP_069833440.1">
    <property type="nucleotide sequence ID" value="NZ_MDGQ01000002.1"/>
</dbReference>
<sequence length="91" mass="10106">MKKKITLLSIALVLTAFAFTSIQAYQSNDEEQVQGYKLKTKENGTKKVEVNVQIDENEQGGSASIGTSTNISGVVRYCKSRNRKSCPKKYL</sequence>